<dbReference type="EMBL" id="JABFOF010000005">
    <property type="protein sequence ID" value="KAG2396494.1"/>
    <property type="molecule type" value="Genomic_DNA"/>
</dbReference>
<dbReference type="Gramene" id="KOM49271">
    <property type="protein sequence ID" value="KOM49271"/>
    <property type="gene ID" value="LR48_Vigan08g009800"/>
</dbReference>
<evidence type="ECO:0000256" key="10">
    <source>
        <dbReference type="ARBA" id="ARBA00023242"/>
    </source>
</evidence>
<dbReference type="InterPro" id="IPR019572">
    <property type="entry name" value="UBA_E1_SCCH"/>
</dbReference>
<dbReference type="OMA" id="TPSEHIH"/>
<evidence type="ECO:0000259" key="17">
    <source>
        <dbReference type="Pfam" id="PF14732"/>
    </source>
</evidence>
<dbReference type="Gene3D" id="3.10.290.20">
    <property type="entry name" value="Ubiquitin-like 2 activating enzyme e1b. Chain: B, domain 3"/>
    <property type="match status" value="1"/>
</dbReference>
<evidence type="ECO:0000256" key="12">
    <source>
        <dbReference type="PIRSR" id="PIRSR039133-1"/>
    </source>
</evidence>
<dbReference type="GO" id="GO:0005524">
    <property type="term" value="F:ATP binding"/>
    <property type="evidence" value="ECO:0007669"/>
    <property type="project" value="UniProtKB-UniRule"/>
</dbReference>
<dbReference type="FunFam" id="3.10.290.20:FF:000004">
    <property type="entry name" value="SUMO-activating enzyme subunit"/>
    <property type="match status" value="1"/>
</dbReference>
<evidence type="ECO:0000256" key="6">
    <source>
        <dbReference type="ARBA" id="ARBA00022741"/>
    </source>
</evidence>
<feature type="binding site" evidence="14">
    <location>
        <position position="154"/>
    </location>
    <ligand>
        <name>Zn(2+)</name>
        <dbReference type="ChEBI" id="CHEBI:29105"/>
    </ligand>
</feature>
<dbReference type="CDD" id="cd01489">
    <property type="entry name" value="Uba2_SUMO"/>
    <property type="match status" value="1"/>
</dbReference>
<dbReference type="EMBL" id="CM003378">
    <property type="protein sequence ID" value="KOM49271.1"/>
    <property type="molecule type" value="Genomic_DNA"/>
</dbReference>
<dbReference type="GO" id="GO:0019948">
    <property type="term" value="F:SUMO activating enzyme activity"/>
    <property type="evidence" value="ECO:0007669"/>
    <property type="project" value="UniProtKB-UniRule"/>
</dbReference>
<dbReference type="FunFam" id="3.40.50.720:FF:000864">
    <property type="entry name" value="SUMO-activating enzyme subunit"/>
    <property type="match status" value="1"/>
</dbReference>
<dbReference type="FunFam" id="3.50.50.80:FF:000002">
    <property type="entry name" value="SUMO-activating enzyme subunit 2"/>
    <property type="match status" value="1"/>
</dbReference>
<evidence type="ECO:0000256" key="14">
    <source>
        <dbReference type="PIRSR" id="PIRSR039133-3"/>
    </source>
</evidence>
<comment type="subcellular location">
    <subcellularLocation>
        <location evidence="1">Nucleus</location>
    </subcellularLocation>
</comment>
<evidence type="ECO:0000256" key="3">
    <source>
        <dbReference type="ARBA" id="ARBA00005673"/>
    </source>
</evidence>
<dbReference type="STRING" id="3914.A0A0L9V2U8"/>
<evidence type="ECO:0000259" key="16">
    <source>
        <dbReference type="Pfam" id="PF10585"/>
    </source>
</evidence>
<dbReference type="GO" id="GO:0016740">
    <property type="term" value="F:transferase activity"/>
    <property type="evidence" value="ECO:0007669"/>
    <property type="project" value="UniProtKB-KW"/>
</dbReference>
<comment type="similarity">
    <text evidence="3 11">Belongs to the ubiquitin-activating E1 family.</text>
</comment>
<dbReference type="InterPro" id="IPR000594">
    <property type="entry name" value="ThiF_NAD_FAD-bd"/>
</dbReference>
<dbReference type="PIRSF" id="PIRSF039133">
    <property type="entry name" value="SUMO_E1B"/>
    <property type="match status" value="1"/>
</dbReference>
<evidence type="ECO:0000256" key="1">
    <source>
        <dbReference type="ARBA" id="ARBA00004123"/>
    </source>
</evidence>
<dbReference type="GO" id="GO:0046872">
    <property type="term" value="F:metal ion binding"/>
    <property type="evidence" value="ECO:0007669"/>
    <property type="project" value="UniProtKB-KW"/>
</dbReference>
<comment type="pathway">
    <text evidence="2 11">Protein modification; protein sumoylation.</text>
</comment>
<reference evidence="19" key="2">
    <citation type="submission" date="2015-02" db="EMBL/GenBank/DDBJ databases">
        <authorList>
            <person name="Chooi Y.-H."/>
        </authorList>
    </citation>
    <scope>NUCLEOTIDE SEQUENCE</scope>
    <source>
        <tissue evidence="19">Seedling</tissue>
    </source>
</reference>
<proteinExistence type="inferred from homology"/>
<reference evidence="18 21" key="3">
    <citation type="submission" date="2020-05" db="EMBL/GenBank/DDBJ databases">
        <title>Vigna angularis (adzuki bean) Var. LongXiaoDou No. 4 denovo assembly.</title>
        <authorList>
            <person name="Xiang H."/>
        </authorList>
    </citation>
    <scope>NUCLEOTIDE SEQUENCE [LARGE SCALE GENOMIC DNA]</scope>
    <source>
        <tissue evidence="18">Leaf</tissue>
    </source>
</reference>
<dbReference type="InterPro" id="IPR042449">
    <property type="entry name" value="Ub-E1_IAD_1"/>
</dbReference>
<dbReference type="KEGG" id="var:108340505"/>
<feature type="binding site" evidence="13">
    <location>
        <position position="44"/>
    </location>
    <ligand>
        <name>ATP</name>
        <dbReference type="ChEBI" id="CHEBI:30616"/>
    </ligand>
</feature>
<dbReference type="PANTHER" id="PTHR10953">
    <property type="entry name" value="UBIQUITIN-ACTIVATING ENZYME E1"/>
    <property type="match status" value="1"/>
</dbReference>
<dbReference type="Gene3D" id="1.10.10.520">
    <property type="entry name" value="Ubiquitin activating enzymes (Uba3). Chain: B, domain 2"/>
    <property type="match status" value="1"/>
</dbReference>
<dbReference type="InterPro" id="IPR030661">
    <property type="entry name" value="Uba2"/>
</dbReference>
<keyword evidence="5 11" id="KW-0479">Metal-binding</keyword>
<keyword evidence="8 11" id="KW-0862">Zinc</keyword>
<reference evidence="20" key="1">
    <citation type="journal article" date="2015" name="Proc. Natl. Acad. Sci. U.S.A.">
        <title>Genome sequencing of adzuki bean (Vigna angularis) provides insight into high starch and low fat accumulation and domestication.</title>
        <authorList>
            <person name="Yang K."/>
            <person name="Tian Z."/>
            <person name="Chen C."/>
            <person name="Luo L."/>
            <person name="Zhao B."/>
            <person name="Wang Z."/>
            <person name="Yu L."/>
            <person name="Li Y."/>
            <person name="Sun Y."/>
            <person name="Li W."/>
            <person name="Chen Y."/>
            <person name="Li Y."/>
            <person name="Zhang Y."/>
            <person name="Ai D."/>
            <person name="Zhao J."/>
            <person name="Shang C."/>
            <person name="Ma Y."/>
            <person name="Wu B."/>
            <person name="Wang M."/>
            <person name="Gao L."/>
            <person name="Sun D."/>
            <person name="Zhang P."/>
            <person name="Guo F."/>
            <person name="Wang W."/>
            <person name="Li Y."/>
            <person name="Wang J."/>
            <person name="Varshney R.K."/>
            <person name="Wang J."/>
            <person name="Ling H.Q."/>
            <person name="Wan P."/>
        </authorList>
    </citation>
    <scope>NUCLEOTIDE SEQUENCE</scope>
    <source>
        <strain evidence="20">cv. Jingnong 6</strain>
    </source>
</reference>
<evidence type="ECO:0000256" key="11">
    <source>
        <dbReference type="PIRNR" id="PIRNR039133"/>
    </source>
</evidence>
<dbReference type="Pfam" id="PF14732">
    <property type="entry name" value="UAE_UbL"/>
    <property type="match status" value="1"/>
</dbReference>
<feature type="binding site" evidence="13">
    <location>
        <begin position="52"/>
        <end position="55"/>
    </location>
    <ligand>
        <name>ATP</name>
        <dbReference type="ChEBI" id="CHEBI:30616"/>
    </ligand>
</feature>
<dbReference type="InterPro" id="IPR028077">
    <property type="entry name" value="UAE_UbL_dom"/>
</dbReference>
<gene>
    <name evidence="18" type="ORF">HKW66_Vig0227690</name>
    <name evidence="19" type="ORF">LR48_Vigan08g009800</name>
</gene>
<feature type="binding site" evidence="13">
    <location>
        <position position="68"/>
    </location>
    <ligand>
        <name>ATP</name>
        <dbReference type="ChEBI" id="CHEBI:30616"/>
    </ligand>
</feature>
<dbReference type="Pfam" id="PF00899">
    <property type="entry name" value="ThiF"/>
    <property type="match status" value="1"/>
</dbReference>
<dbReference type="OrthoDB" id="10255449at2759"/>
<name>A0A0L9V2U8_PHAAN</name>
<evidence type="ECO:0000313" key="19">
    <source>
        <dbReference type="EMBL" id="KOM49271.1"/>
    </source>
</evidence>
<dbReference type="FunFam" id="3.40.50.720:FF:000618">
    <property type="entry name" value="SUMO-activating enzyme subunit 2"/>
    <property type="match status" value="1"/>
</dbReference>
<keyword evidence="10" id="KW-0539">Nucleus</keyword>
<evidence type="ECO:0000313" key="18">
    <source>
        <dbReference type="EMBL" id="KAG2396494.1"/>
    </source>
</evidence>
<dbReference type="GO" id="GO:0005737">
    <property type="term" value="C:cytoplasm"/>
    <property type="evidence" value="ECO:0007669"/>
    <property type="project" value="TreeGrafter"/>
</dbReference>
<accession>A0A0L9V2U8</accession>
<feature type="domain" description="THIF-type NAD/FAD binding fold" evidence="15">
    <location>
        <begin position="11"/>
        <end position="433"/>
    </location>
</feature>
<comment type="subunit">
    <text evidence="11">Heterodimer.</text>
</comment>
<evidence type="ECO:0000256" key="9">
    <source>
        <dbReference type="ARBA" id="ARBA00022840"/>
    </source>
</evidence>
<evidence type="ECO:0000256" key="4">
    <source>
        <dbReference type="ARBA" id="ARBA00022679"/>
    </source>
</evidence>
<dbReference type="UniPathway" id="UPA00886"/>
<dbReference type="Proteomes" id="UP000053144">
    <property type="component" value="Chromosome 8"/>
</dbReference>
<evidence type="ECO:0000256" key="5">
    <source>
        <dbReference type="ARBA" id="ARBA00022723"/>
    </source>
</evidence>
<dbReference type="InterPro" id="IPR035985">
    <property type="entry name" value="Ubiquitin-activating_enz"/>
</dbReference>
<dbReference type="SUPFAM" id="SSF69572">
    <property type="entry name" value="Activating enzymes of the ubiquitin-like proteins"/>
    <property type="match status" value="1"/>
</dbReference>
<evidence type="ECO:0000256" key="2">
    <source>
        <dbReference type="ARBA" id="ARBA00004718"/>
    </source>
</evidence>
<dbReference type="InterPro" id="IPR045886">
    <property type="entry name" value="ThiF/MoeB/HesA"/>
</dbReference>
<dbReference type="AlphaFoldDB" id="A0A0L9V2U8"/>
<feature type="active site" description="Glycyl thioester intermediate" evidence="12">
    <location>
        <position position="169"/>
    </location>
</feature>
<evidence type="ECO:0000259" key="15">
    <source>
        <dbReference type="Pfam" id="PF00899"/>
    </source>
</evidence>
<feature type="binding site" evidence="13">
    <location>
        <begin position="113"/>
        <end position="118"/>
    </location>
    <ligand>
        <name>ATP</name>
        <dbReference type="ChEBI" id="CHEBI:30616"/>
    </ligand>
</feature>
<evidence type="ECO:0000256" key="13">
    <source>
        <dbReference type="PIRSR" id="PIRSR039133-2"/>
    </source>
</evidence>
<evidence type="ECO:0000256" key="8">
    <source>
        <dbReference type="ARBA" id="ARBA00022833"/>
    </source>
</evidence>
<feature type="domain" description="Ubiquitin/SUMO-activating enzyme ubiquitin-like" evidence="17">
    <location>
        <begin position="443"/>
        <end position="534"/>
    </location>
</feature>
<keyword evidence="9 11" id="KW-0067">ATP-binding</keyword>
<sequence>MASPPFSSAVVKDAKVLMVGAGGIGCELLKTLALSGFPDIHIIDMDTIEVSNLNRQFLFRKSHVGQSKAKVARDAVLKFRPHINITPYHANVKDPEFNVDFFKQFNVVLNGLDNLDARRHVNRLCLAANVPLVESGTTGFLGQVTIHVKGRTECYECQPKPAPKTYPVCTITSTPSKFVHCVVWAKDLLFAKLFGDKNQGNDLNVRSSDGASSSENVEDVFERRKDEDIDQYGRKIFDHVFGYNIELALSNDETWKNRNRPKPIYSKDVLSDELAQQNGNLEKNNACDDELSVSAMTSLGMKNPQDIWSLKENSKIFLEALQLFFTKREKEIGNLGFDKDDQLAVEFVTAAANIRAASFGIPLHSLFEAKGIAGNIVHAVATTNAVIAGLIVIEAIKVLQKDIESCRMTYCLEHPSRNMLLMPVEPFEPNKSCYVCSETPLSLEINTNRSKLKDFVEKIVKAKLGMNLPLIMCASNLLYEAGDVEDDMIAIYEANLEKVLAELPSPVTGGTMLTVEDMQQEFVCSINIKHREEFDEEKEPDGMVLSGWTQPVSATENKDKSVGNGASTSDAVVTAVESEKDEEITIVSTLKKRKLPDETDISSATEAKHQKQLEVIDDEDDLVMLDGDLDSFKKRRFS</sequence>
<dbReference type="InterPro" id="IPR023318">
    <property type="entry name" value="Ub_act_enz_dom_a_sf"/>
</dbReference>
<dbReference type="Proteomes" id="UP000743370">
    <property type="component" value="Unassembled WGS sequence"/>
</dbReference>
<dbReference type="PANTHER" id="PTHR10953:SF5">
    <property type="entry name" value="SUMO-ACTIVATING ENZYME SUBUNIT 2"/>
    <property type="match status" value="1"/>
</dbReference>
<dbReference type="Pfam" id="PF10585">
    <property type="entry name" value="UBA_E1_SCCH"/>
    <property type="match status" value="1"/>
</dbReference>
<organism evidence="19 20">
    <name type="scientific">Phaseolus angularis</name>
    <name type="common">Azuki bean</name>
    <name type="synonym">Vigna angularis</name>
    <dbReference type="NCBI Taxonomy" id="3914"/>
    <lineage>
        <taxon>Eukaryota</taxon>
        <taxon>Viridiplantae</taxon>
        <taxon>Streptophyta</taxon>
        <taxon>Embryophyta</taxon>
        <taxon>Tracheophyta</taxon>
        <taxon>Spermatophyta</taxon>
        <taxon>Magnoliopsida</taxon>
        <taxon>eudicotyledons</taxon>
        <taxon>Gunneridae</taxon>
        <taxon>Pentapetalae</taxon>
        <taxon>rosids</taxon>
        <taxon>fabids</taxon>
        <taxon>Fabales</taxon>
        <taxon>Fabaceae</taxon>
        <taxon>Papilionoideae</taxon>
        <taxon>50 kb inversion clade</taxon>
        <taxon>NPAAA clade</taxon>
        <taxon>indigoferoid/millettioid clade</taxon>
        <taxon>Phaseoleae</taxon>
        <taxon>Vigna</taxon>
    </lineage>
</organism>
<keyword evidence="7 11" id="KW-0833">Ubl conjugation pathway</keyword>
<dbReference type="GO" id="GO:0016925">
    <property type="term" value="P:protein sumoylation"/>
    <property type="evidence" value="ECO:0007669"/>
    <property type="project" value="UniProtKB-UniRule"/>
</dbReference>
<dbReference type="FunFam" id="1.10.10.520:FF:000004">
    <property type="entry name" value="SUMO-activating enzyme subunit"/>
    <property type="match status" value="1"/>
</dbReference>
<feature type="binding site" evidence="14">
    <location>
        <position position="433"/>
    </location>
    <ligand>
        <name>Zn(2+)</name>
        <dbReference type="ChEBI" id="CHEBI:29105"/>
    </ligand>
</feature>
<keyword evidence="4" id="KW-0808">Transferase</keyword>
<feature type="binding site" evidence="14">
    <location>
        <position position="157"/>
    </location>
    <ligand>
        <name>Zn(2+)</name>
        <dbReference type="ChEBI" id="CHEBI:29105"/>
    </ligand>
</feature>
<dbReference type="GO" id="GO:0031510">
    <property type="term" value="C:SUMO activating enzyme complex"/>
    <property type="evidence" value="ECO:0007669"/>
    <property type="project" value="UniProtKB-UniRule"/>
</dbReference>
<dbReference type="Gene3D" id="3.50.50.80">
    <property type="entry name" value="Ubiquitin-activating enzyme E1, inactive adenylation domain, subdomain 1"/>
    <property type="match status" value="1"/>
</dbReference>
<keyword evidence="6 11" id="KW-0547">Nucleotide-binding</keyword>
<feature type="domain" description="Ubiquitin-activating enzyme SCCH" evidence="16">
    <location>
        <begin position="312"/>
        <end position="370"/>
    </location>
</feature>
<evidence type="ECO:0000313" key="21">
    <source>
        <dbReference type="Proteomes" id="UP000743370"/>
    </source>
</evidence>
<feature type="binding site" evidence="13">
    <location>
        <begin position="20"/>
        <end position="25"/>
    </location>
    <ligand>
        <name>ATP</name>
        <dbReference type="ChEBI" id="CHEBI:30616"/>
    </ligand>
</feature>
<protein>
    <recommendedName>
        <fullName evidence="11">SUMO-activating enzyme subunit</fullName>
    </recommendedName>
</protein>
<evidence type="ECO:0000256" key="7">
    <source>
        <dbReference type="ARBA" id="ARBA00022786"/>
    </source>
</evidence>
<feature type="binding site" evidence="14">
    <location>
        <position position="436"/>
    </location>
    <ligand>
        <name>Zn(2+)</name>
        <dbReference type="ChEBI" id="CHEBI:29105"/>
    </ligand>
</feature>
<evidence type="ECO:0000313" key="20">
    <source>
        <dbReference type="Proteomes" id="UP000053144"/>
    </source>
</evidence>